<evidence type="ECO:0000256" key="1">
    <source>
        <dbReference type="ARBA" id="ARBA00023224"/>
    </source>
</evidence>
<dbReference type="EMBL" id="JBHRYH010000009">
    <property type="protein sequence ID" value="MFC3625257.1"/>
    <property type="molecule type" value="Genomic_DNA"/>
</dbReference>
<evidence type="ECO:0000313" key="7">
    <source>
        <dbReference type="EMBL" id="MFC3625257.1"/>
    </source>
</evidence>
<dbReference type="PANTHER" id="PTHR32089">
    <property type="entry name" value="METHYL-ACCEPTING CHEMOTAXIS PROTEIN MCPB"/>
    <property type="match status" value="1"/>
</dbReference>
<dbReference type="Gene3D" id="1.10.287.950">
    <property type="entry name" value="Methyl-accepting chemotaxis protein"/>
    <property type="match status" value="1"/>
</dbReference>
<dbReference type="SUPFAM" id="SSF58104">
    <property type="entry name" value="Methyl-accepting chemotaxis protein (MCP) signaling domain"/>
    <property type="match status" value="1"/>
</dbReference>
<evidence type="ECO:0000256" key="2">
    <source>
        <dbReference type="ARBA" id="ARBA00029447"/>
    </source>
</evidence>
<name>A0ABV7TQT6_9NEIS</name>
<feature type="transmembrane region" description="Helical" evidence="5">
    <location>
        <begin position="33"/>
        <end position="53"/>
    </location>
</feature>
<gene>
    <name evidence="7" type="ORF">ACFOKJ_03735</name>
</gene>
<keyword evidence="5" id="KW-0812">Transmembrane</keyword>
<keyword evidence="5" id="KW-1133">Transmembrane helix</keyword>
<proteinExistence type="inferred from homology"/>
<feature type="compositionally biased region" description="Polar residues" evidence="4">
    <location>
        <begin position="402"/>
        <end position="411"/>
    </location>
</feature>
<keyword evidence="1 3" id="KW-0807">Transducer</keyword>
<comment type="similarity">
    <text evidence="2">Belongs to the methyl-accepting chemotaxis (MCP) protein family.</text>
</comment>
<dbReference type="Proteomes" id="UP001595636">
    <property type="component" value="Unassembled WGS sequence"/>
</dbReference>
<reference evidence="8" key="1">
    <citation type="journal article" date="2019" name="Int. J. Syst. Evol. Microbiol.">
        <title>The Global Catalogue of Microorganisms (GCM) 10K type strain sequencing project: providing services to taxonomists for standard genome sequencing and annotation.</title>
        <authorList>
            <consortium name="The Broad Institute Genomics Platform"/>
            <consortium name="The Broad Institute Genome Sequencing Center for Infectious Disease"/>
            <person name="Wu L."/>
            <person name="Ma J."/>
        </authorList>
    </citation>
    <scope>NUCLEOTIDE SEQUENCE [LARGE SCALE GENOMIC DNA]</scope>
    <source>
        <strain evidence="8">KCTC 42195</strain>
    </source>
</reference>
<dbReference type="Pfam" id="PF00015">
    <property type="entry name" value="MCPsignal"/>
    <property type="match status" value="1"/>
</dbReference>
<accession>A0ABV7TQT6</accession>
<dbReference type="SMART" id="SM00283">
    <property type="entry name" value="MA"/>
    <property type="match status" value="1"/>
</dbReference>
<evidence type="ECO:0000256" key="4">
    <source>
        <dbReference type="SAM" id="MobiDB-lite"/>
    </source>
</evidence>
<evidence type="ECO:0000259" key="6">
    <source>
        <dbReference type="PROSITE" id="PS50111"/>
    </source>
</evidence>
<sequence>MNHPLLRCLLPALPPLLLLPLLAWLLPAGTLNQVLLTLLAGLLVLGSLAWSIWRLFIRPMQRIGDHLSALATEPINFSLPLTEKDLPQWAHCSDKINHMFQHVDEAMGMVMATTARLMPMAQELTDTYSAMLQKNLLQASHGEVLIQSIANMIAQAETLHRQLLAITQAASTAEQDMSASRDATLIVINGVTDVARTLEQSERDVQALSAASERIGGILDVIRDIADQTNLLALNAAIEAARAGEAGRGFAVVADEVRKLAHRTQEATAQVRDIMAEVQQGTRSVVRSMADTHRQADFAATHADQSRSALEQITTAIGHINLATMEIAQAVNAQDAAVSSSKSSCDILLQLNQDALATSRIHAISPDDLQKLGDKLKSALSHFELSHYQWSEQKRIKARTSELSLSGTAGSAQPGGDIELF</sequence>
<keyword evidence="8" id="KW-1185">Reference proteome</keyword>
<dbReference type="PRINTS" id="PR00260">
    <property type="entry name" value="CHEMTRNSDUCR"/>
</dbReference>
<dbReference type="InterPro" id="IPR004089">
    <property type="entry name" value="MCPsignal_dom"/>
</dbReference>
<evidence type="ECO:0000256" key="5">
    <source>
        <dbReference type="SAM" id="Phobius"/>
    </source>
</evidence>
<feature type="domain" description="Methyl-accepting transducer" evidence="6">
    <location>
        <begin position="113"/>
        <end position="349"/>
    </location>
</feature>
<dbReference type="InterPro" id="IPR004090">
    <property type="entry name" value="Chemotax_Me-accpt_rcpt"/>
</dbReference>
<comment type="caution">
    <text evidence="7">The sequence shown here is derived from an EMBL/GenBank/DDBJ whole genome shotgun (WGS) entry which is preliminary data.</text>
</comment>
<evidence type="ECO:0000256" key="3">
    <source>
        <dbReference type="PROSITE-ProRule" id="PRU00284"/>
    </source>
</evidence>
<evidence type="ECO:0000313" key="8">
    <source>
        <dbReference type="Proteomes" id="UP001595636"/>
    </source>
</evidence>
<dbReference type="RefSeq" id="WP_390276754.1">
    <property type="nucleotide sequence ID" value="NZ_JBHRYH010000009.1"/>
</dbReference>
<organism evidence="7 8">
    <name type="scientific">Vogesella amnigena</name>
    <dbReference type="NCBI Taxonomy" id="1507449"/>
    <lineage>
        <taxon>Bacteria</taxon>
        <taxon>Pseudomonadati</taxon>
        <taxon>Pseudomonadota</taxon>
        <taxon>Betaproteobacteria</taxon>
        <taxon>Neisseriales</taxon>
        <taxon>Chromobacteriaceae</taxon>
        <taxon>Vogesella</taxon>
    </lineage>
</organism>
<keyword evidence="5" id="KW-0472">Membrane</keyword>
<protein>
    <submittedName>
        <fullName evidence="7">Methyl-accepting chemotaxis protein</fullName>
    </submittedName>
</protein>
<dbReference type="PROSITE" id="PS50111">
    <property type="entry name" value="CHEMOTAXIS_TRANSDUC_2"/>
    <property type="match status" value="1"/>
</dbReference>
<feature type="region of interest" description="Disordered" evidence="4">
    <location>
        <begin position="402"/>
        <end position="421"/>
    </location>
</feature>
<dbReference type="PANTHER" id="PTHR32089:SF112">
    <property type="entry name" value="LYSOZYME-LIKE PROTEIN-RELATED"/>
    <property type="match status" value="1"/>
</dbReference>